<organism evidence="12 13">
    <name type="scientific">Thermoflavifilum aggregans</name>
    <dbReference type="NCBI Taxonomy" id="454188"/>
    <lineage>
        <taxon>Bacteria</taxon>
        <taxon>Pseudomonadati</taxon>
        <taxon>Bacteroidota</taxon>
        <taxon>Chitinophagia</taxon>
        <taxon>Chitinophagales</taxon>
        <taxon>Chitinophagaceae</taxon>
        <taxon>Thermoflavifilum</taxon>
    </lineage>
</organism>
<dbReference type="InterPro" id="IPR014729">
    <property type="entry name" value="Rossmann-like_a/b/a_fold"/>
</dbReference>
<evidence type="ECO:0000256" key="9">
    <source>
        <dbReference type="PIRSR" id="PIRSR001589-2"/>
    </source>
</evidence>
<evidence type="ECO:0000256" key="5">
    <source>
        <dbReference type="ARBA" id="ARBA00022840"/>
    </source>
</evidence>
<name>A0A2M9CUR2_9BACT</name>
<evidence type="ECO:0000313" key="13">
    <source>
        <dbReference type="Proteomes" id="UP000230000"/>
    </source>
</evidence>
<dbReference type="Pfam" id="PF00733">
    <property type="entry name" value="Asn_synthase"/>
    <property type="match status" value="1"/>
</dbReference>
<protein>
    <recommendedName>
        <fullName evidence="3">asparagine synthase (glutamine-hydrolyzing)</fullName>
        <ecNumber evidence="3">6.3.5.4</ecNumber>
    </recommendedName>
</protein>
<dbReference type="PROSITE" id="PS51278">
    <property type="entry name" value="GATASE_TYPE_2"/>
    <property type="match status" value="1"/>
</dbReference>
<dbReference type="OrthoDB" id="9763290at2"/>
<dbReference type="Gene3D" id="3.40.50.620">
    <property type="entry name" value="HUPs"/>
    <property type="match status" value="1"/>
</dbReference>
<accession>A0A2M9CUR2</accession>
<keyword evidence="5 9" id="KW-0067">ATP-binding</keyword>
<dbReference type="GO" id="GO:0004066">
    <property type="term" value="F:asparagine synthase (glutamine-hydrolyzing) activity"/>
    <property type="evidence" value="ECO:0007669"/>
    <property type="project" value="UniProtKB-EC"/>
</dbReference>
<evidence type="ECO:0000256" key="4">
    <source>
        <dbReference type="ARBA" id="ARBA00022741"/>
    </source>
</evidence>
<dbReference type="CDD" id="cd00712">
    <property type="entry name" value="AsnB"/>
    <property type="match status" value="1"/>
</dbReference>
<dbReference type="AlphaFoldDB" id="A0A2M9CUR2"/>
<dbReference type="SUPFAM" id="SSF52402">
    <property type="entry name" value="Adenine nucleotide alpha hydrolases-like"/>
    <property type="match status" value="1"/>
</dbReference>
<feature type="active site" description="For GATase activity" evidence="8">
    <location>
        <position position="2"/>
    </location>
</feature>
<keyword evidence="13" id="KW-1185">Reference proteome</keyword>
<dbReference type="PANTHER" id="PTHR43284">
    <property type="entry name" value="ASPARAGINE SYNTHETASE (GLUTAMINE-HYDROLYZING)"/>
    <property type="match status" value="1"/>
</dbReference>
<dbReference type="EMBL" id="PGFG01000001">
    <property type="protein sequence ID" value="PJJ75647.1"/>
    <property type="molecule type" value="Genomic_DNA"/>
</dbReference>
<dbReference type="EC" id="6.3.5.4" evidence="3"/>
<dbReference type="PIRSF" id="PIRSF001589">
    <property type="entry name" value="Asn_synthetase_glu-h"/>
    <property type="match status" value="1"/>
</dbReference>
<keyword evidence="8" id="KW-0028">Amino-acid biosynthesis</keyword>
<dbReference type="InterPro" id="IPR017932">
    <property type="entry name" value="GATase_2_dom"/>
</dbReference>
<evidence type="ECO:0000313" key="12">
    <source>
        <dbReference type="EMBL" id="PJJ75647.1"/>
    </source>
</evidence>
<proteinExistence type="inferred from homology"/>
<dbReference type="InterPro" id="IPR001962">
    <property type="entry name" value="Asn_synthase"/>
</dbReference>
<gene>
    <name evidence="12" type="ORF">BXY57_1228</name>
</gene>
<dbReference type="InterPro" id="IPR033738">
    <property type="entry name" value="AsnB_N"/>
</dbReference>
<evidence type="ECO:0000256" key="6">
    <source>
        <dbReference type="ARBA" id="ARBA00022962"/>
    </source>
</evidence>
<dbReference type="GO" id="GO:0005524">
    <property type="term" value="F:ATP binding"/>
    <property type="evidence" value="ECO:0007669"/>
    <property type="project" value="UniProtKB-KW"/>
</dbReference>
<dbReference type="InterPro" id="IPR051786">
    <property type="entry name" value="ASN_synthetase/amidase"/>
</dbReference>
<comment type="similarity">
    <text evidence="2">Belongs to the asparagine synthetase family.</text>
</comment>
<dbReference type="SUPFAM" id="SSF56235">
    <property type="entry name" value="N-terminal nucleophile aminohydrolases (Ntn hydrolases)"/>
    <property type="match status" value="1"/>
</dbReference>
<feature type="site" description="Important for beta-aspartyl-AMP intermediate formation" evidence="10">
    <location>
        <position position="370"/>
    </location>
</feature>
<dbReference type="Proteomes" id="UP000230000">
    <property type="component" value="Unassembled WGS sequence"/>
</dbReference>
<sequence>MCGITGFIDFASQSAESELIRMSGALIHRGPDDEGISLFQTPFCQVGLGFRRLSILDLSKRGHQPMSLDHGLTIVFNGEIYNFQEIKSELKDLGYTFHSGTDTEVILKGFDQWGTDLCHRLNGMFAFFIYDPVKMKCYLFRDRAGIKPVYYYWHEGLFLFSSELKSFHQHKRFQKKISISAIRLYLKYGYVPTPYSIFEYTYKLEPGHYLEIDLSSRIIQKHSYWNVFDCYAKPRLQISEQEAIAHTRDLLSSSCAYRMIADVPVGVFLSGGYDSTAVTALLQHNRTEKIKTFTIGFYEQPYNEAHFAKQVASYLGTDHTEYYCTISDAAKVIPLLPQIYDEPFGDSSAIPTYLVSSLVRQQVKVALSADAGDEVFAGYRRYEAAIRFNQIFSRIPKFFRRLSYHIMDQIPVEHFSMLHKIYHFQNRYNKLKSWLVADTPSSMLDILVSRFSEDEINQLVLPDGANHIAYSLCSFQDILNNPHFDLLSSFLSLDYRTYLLDDILTKVDRATMTVSLEGREPLLDYRLIEFVAQLPEHFKFRNGEKKWLLKQIVHQLVPRHLVDRPKMGFGIPVENWLRNDLKQYVDYYFSHGALVSQGIFHETAIRKLLDRYYSGYETDGHKIWFLLIFQMWYEKWGS</sequence>
<feature type="binding site" evidence="9">
    <location>
        <position position="102"/>
    </location>
    <ligand>
        <name>L-glutamine</name>
        <dbReference type="ChEBI" id="CHEBI:58359"/>
    </ligand>
</feature>
<comment type="caution">
    <text evidence="12">The sequence shown here is derived from an EMBL/GenBank/DDBJ whole genome shotgun (WGS) entry which is preliminary data.</text>
</comment>
<evidence type="ECO:0000256" key="2">
    <source>
        <dbReference type="ARBA" id="ARBA00005752"/>
    </source>
</evidence>
<evidence type="ECO:0000256" key="8">
    <source>
        <dbReference type="PIRSR" id="PIRSR001589-1"/>
    </source>
</evidence>
<evidence type="ECO:0000256" key="10">
    <source>
        <dbReference type="PIRSR" id="PIRSR001589-3"/>
    </source>
</evidence>
<reference evidence="12 13" key="1">
    <citation type="submission" date="2017-11" db="EMBL/GenBank/DDBJ databases">
        <title>Genomic Encyclopedia of Archaeal and Bacterial Type Strains, Phase II (KMG-II): From Individual Species to Whole Genera.</title>
        <authorList>
            <person name="Goeker M."/>
        </authorList>
    </citation>
    <scope>NUCLEOTIDE SEQUENCE [LARGE SCALE GENOMIC DNA]</scope>
    <source>
        <strain evidence="12 13">DSM 27268</strain>
    </source>
</reference>
<dbReference type="InterPro" id="IPR029055">
    <property type="entry name" value="Ntn_hydrolases_N"/>
</dbReference>
<keyword evidence="6 8" id="KW-0315">Glutamine amidotransferase</keyword>
<comment type="catalytic activity">
    <reaction evidence="7">
        <text>L-aspartate + L-glutamine + ATP + H2O = L-asparagine + L-glutamate + AMP + diphosphate + H(+)</text>
        <dbReference type="Rhea" id="RHEA:12228"/>
        <dbReference type="ChEBI" id="CHEBI:15377"/>
        <dbReference type="ChEBI" id="CHEBI:15378"/>
        <dbReference type="ChEBI" id="CHEBI:29985"/>
        <dbReference type="ChEBI" id="CHEBI:29991"/>
        <dbReference type="ChEBI" id="CHEBI:30616"/>
        <dbReference type="ChEBI" id="CHEBI:33019"/>
        <dbReference type="ChEBI" id="CHEBI:58048"/>
        <dbReference type="ChEBI" id="CHEBI:58359"/>
        <dbReference type="ChEBI" id="CHEBI:456215"/>
        <dbReference type="EC" id="6.3.5.4"/>
    </reaction>
</comment>
<dbReference type="RefSeq" id="WP_100314231.1">
    <property type="nucleotide sequence ID" value="NZ_PGFG01000001.1"/>
</dbReference>
<dbReference type="Pfam" id="PF13537">
    <property type="entry name" value="GATase_7"/>
    <property type="match status" value="1"/>
</dbReference>
<evidence type="ECO:0000256" key="7">
    <source>
        <dbReference type="ARBA" id="ARBA00048741"/>
    </source>
</evidence>
<dbReference type="GO" id="GO:0005829">
    <property type="term" value="C:cytosol"/>
    <property type="evidence" value="ECO:0007669"/>
    <property type="project" value="TreeGrafter"/>
</dbReference>
<dbReference type="Gene3D" id="3.60.20.10">
    <property type="entry name" value="Glutamine Phosphoribosylpyrophosphate, subunit 1, domain 1"/>
    <property type="match status" value="1"/>
</dbReference>
<evidence type="ECO:0000259" key="11">
    <source>
        <dbReference type="PROSITE" id="PS51278"/>
    </source>
</evidence>
<dbReference type="PANTHER" id="PTHR43284:SF1">
    <property type="entry name" value="ASPARAGINE SYNTHETASE"/>
    <property type="match status" value="1"/>
</dbReference>
<dbReference type="CDD" id="cd01991">
    <property type="entry name" value="Asn_synthase_B_C"/>
    <property type="match status" value="1"/>
</dbReference>
<keyword evidence="4 9" id="KW-0547">Nucleotide-binding</keyword>
<dbReference type="GO" id="GO:0006529">
    <property type="term" value="P:asparagine biosynthetic process"/>
    <property type="evidence" value="ECO:0007669"/>
    <property type="project" value="UniProtKB-KW"/>
</dbReference>
<keyword evidence="8" id="KW-0061">Asparagine biosynthesis</keyword>
<dbReference type="NCBIfam" id="TIGR01536">
    <property type="entry name" value="asn_synth_AEB"/>
    <property type="match status" value="1"/>
</dbReference>
<comment type="pathway">
    <text evidence="1">Amino-acid biosynthesis; L-asparagine biosynthesis; L-asparagine from L-aspartate (L-Gln route): step 1/1.</text>
</comment>
<feature type="binding site" evidence="9">
    <location>
        <position position="295"/>
    </location>
    <ligand>
        <name>ATP</name>
        <dbReference type="ChEBI" id="CHEBI:30616"/>
    </ligand>
</feature>
<evidence type="ECO:0000256" key="1">
    <source>
        <dbReference type="ARBA" id="ARBA00005187"/>
    </source>
</evidence>
<dbReference type="InterPro" id="IPR006426">
    <property type="entry name" value="Asn_synth_AEB"/>
</dbReference>
<feature type="domain" description="Glutamine amidotransferase type-2" evidence="11">
    <location>
        <begin position="2"/>
        <end position="215"/>
    </location>
</feature>
<evidence type="ECO:0000256" key="3">
    <source>
        <dbReference type="ARBA" id="ARBA00012737"/>
    </source>
</evidence>